<dbReference type="OrthoDB" id="9778711at2"/>
<dbReference type="GO" id="GO:0009264">
    <property type="term" value="P:deoxyribonucleotide catabolic process"/>
    <property type="evidence" value="ECO:0007669"/>
    <property type="project" value="UniProtKB-UniRule"/>
</dbReference>
<protein>
    <recommendedName>
        <fullName evidence="3 7">Deoxyribose-phosphate aldolase</fullName>
        <ecNumber evidence="3 7">4.1.2.4</ecNumber>
    </recommendedName>
</protein>
<dbReference type="EMBL" id="FPAS01000004">
    <property type="protein sequence ID" value="SFT80185.1"/>
    <property type="molecule type" value="Genomic_DNA"/>
</dbReference>
<dbReference type="Proteomes" id="UP000236454">
    <property type="component" value="Unassembled WGS sequence"/>
</dbReference>
<keyword evidence="5" id="KW-0704">Schiff base</keyword>
<dbReference type="SMART" id="SM01133">
    <property type="entry name" value="DeoC"/>
    <property type="match status" value="1"/>
</dbReference>
<dbReference type="GO" id="GO:0016052">
    <property type="term" value="P:carbohydrate catabolic process"/>
    <property type="evidence" value="ECO:0007669"/>
    <property type="project" value="TreeGrafter"/>
</dbReference>
<evidence type="ECO:0000313" key="8">
    <source>
        <dbReference type="EMBL" id="SFT80185.1"/>
    </source>
</evidence>
<sequence>MVQKAQEILSYLDYTSLSLTDNKKSITKFITPLLPLLSRGYEIAGVCVYPTQIDVVNKLLKAYRLQRVVVGCGFPDSQLLLSTKINDASALNQLEIDEVDIVLNMGLFKAGKLDMLFDELVAIRAQLPLKKLKVILETAVLSKKEIQQATEIAIRGGADFIKTSTGKNGGATPEAVAQIAGVVHEHFESTGQKVGIKVSGGVRTLDQAWEIRNIVKEVCGETYMHPSLFRIGASSLLNDLLKYIEQ</sequence>
<dbReference type="RefSeq" id="WP_090250288.1">
    <property type="nucleotide sequence ID" value="NZ_FPAS01000004.1"/>
</dbReference>
<dbReference type="NCBIfam" id="TIGR00126">
    <property type="entry name" value="deoC"/>
    <property type="match status" value="1"/>
</dbReference>
<reference evidence="8 9" key="1">
    <citation type="submission" date="2016-10" db="EMBL/GenBank/DDBJ databases">
        <authorList>
            <person name="de Groot N.N."/>
        </authorList>
    </citation>
    <scope>NUCLEOTIDE SEQUENCE [LARGE SCALE GENOMIC DNA]</scope>
    <source>
        <strain evidence="8 9">CGMCC 1.7005</strain>
    </source>
</reference>
<dbReference type="PANTHER" id="PTHR10889">
    <property type="entry name" value="DEOXYRIBOSE-PHOSPHATE ALDOLASE"/>
    <property type="match status" value="1"/>
</dbReference>
<dbReference type="EC" id="4.1.2.4" evidence="3 7"/>
<dbReference type="STRING" id="477690.SAMN05216474_2409"/>
<dbReference type="Gene3D" id="3.20.20.70">
    <property type="entry name" value="Aldolase class I"/>
    <property type="match status" value="1"/>
</dbReference>
<evidence type="ECO:0000256" key="5">
    <source>
        <dbReference type="ARBA" id="ARBA00023270"/>
    </source>
</evidence>
<evidence type="ECO:0000256" key="6">
    <source>
        <dbReference type="ARBA" id="ARBA00048791"/>
    </source>
</evidence>
<comment type="catalytic activity">
    <reaction evidence="6">
        <text>2-deoxy-D-ribose 5-phosphate = D-glyceraldehyde 3-phosphate + acetaldehyde</text>
        <dbReference type="Rhea" id="RHEA:12821"/>
        <dbReference type="ChEBI" id="CHEBI:15343"/>
        <dbReference type="ChEBI" id="CHEBI:59776"/>
        <dbReference type="ChEBI" id="CHEBI:62877"/>
        <dbReference type="EC" id="4.1.2.4"/>
    </reaction>
</comment>
<dbReference type="PIRSF" id="PIRSF001357">
    <property type="entry name" value="DeoC"/>
    <property type="match status" value="1"/>
</dbReference>
<accession>A0A1I7AZ37</accession>
<comment type="pathway">
    <text evidence="1">Carbohydrate degradation; 2-deoxy-D-ribose 1-phosphate degradation; D-glyceraldehyde 3-phosphate and acetaldehyde from 2-deoxy-alpha-D-ribose 1-phosphate: step 2/2.</text>
</comment>
<comment type="similarity">
    <text evidence="2">Belongs to the DeoC/FbaB aldolase family. DeoC type 2 subfamily.</text>
</comment>
<dbReference type="AlphaFoldDB" id="A0A1I7AZ37"/>
<evidence type="ECO:0000256" key="2">
    <source>
        <dbReference type="ARBA" id="ARBA00009473"/>
    </source>
</evidence>
<evidence type="ECO:0000256" key="4">
    <source>
        <dbReference type="ARBA" id="ARBA00023239"/>
    </source>
</evidence>
<dbReference type="GO" id="GO:0004139">
    <property type="term" value="F:deoxyribose-phosphate aldolase activity"/>
    <property type="evidence" value="ECO:0007669"/>
    <property type="project" value="UniProtKB-UniRule"/>
</dbReference>
<evidence type="ECO:0000256" key="1">
    <source>
        <dbReference type="ARBA" id="ARBA00004816"/>
    </source>
</evidence>
<keyword evidence="4" id="KW-0456">Lyase</keyword>
<evidence type="ECO:0000313" key="9">
    <source>
        <dbReference type="Proteomes" id="UP000236454"/>
    </source>
</evidence>
<gene>
    <name evidence="8" type="ORF">SAMN05216474_2409</name>
</gene>
<dbReference type="GO" id="GO:0005737">
    <property type="term" value="C:cytoplasm"/>
    <property type="evidence" value="ECO:0007669"/>
    <property type="project" value="InterPro"/>
</dbReference>
<dbReference type="InterPro" id="IPR002915">
    <property type="entry name" value="DeoC/FbaB/LacD_aldolase"/>
</dbReference>
<evidence type="ECO:0000256" key="3">
    <source>
        <dbReference type="ARBA" id="ARBA00012515"/>
    </source>
</evidence>
<dbReference type="InterPro" id="IPR011343">
    <property type="entry name" value="DeoC"/>
</dbReference>
<dbReference type="PANTHER" id="PTHR10889:SF3">
    <property type="entry name" value="DEOXYRIBOSE-PHOSPHATE ALDOLASE"/>
    <property type="match status" value="1"/>
</dbReference>
<dbReference type="SUPFAM" id="SSF51569">
    <property type="entry name" value="Aldolase"/>
    <property type="match status" value="1"/>
</dbReference>
<dbReference type="InterPro" id="IPR013785">
    <property type="entry name" value="Aldolase_TIM"/>
</dbReference>
<organism evidence="8 9">
    <name type="scientific">Lishizhenia tianjinensis</name>
    <dbReference type="NCBI Taxonomy" id="477690"/>
    <lineage>
        <taxon>Bacteria</taxon>
        <taxon>Pseudomonadati</taxon>
        <taxon>Bacteroidota</taxon>
        <taxon>Flavobacteriia</taxon>
        <taxon>Flavobacteriales</taxon>
        <taxon>Crocinitomicaceae</taxon>
        <taxon>Lishizhenia</taxon>
    </lineage>
</organism>
<evidence type="ECO:0000256" key="7">
    <source>
        <dbReference type="NCBIfam" id="TIGR00126"/>
    </source>
</evidence>
<name>A0A1I7AZ37_9FLAO</name>
<dbReference type="Pfam" id="PF01791">
    <property type="entry name" value="DeoC"/>
    <property type="match status" value="1"/>
</dbReference>
<proteinExistence type="inferred from homology"/>
<keyword evidence="9" id="KW-1185">Reference proteome</keyword>